<proteinExistence type="inferred from homology"/>
<evidence type="ECO:0000256" key="3">
    <source>
        <dbReference type="ARBA" id="ARBA00022448"/>
    </source>
</evidence>
<evidence type="ECO:0000259" key="7">
    <source>
        <dbReference type="Pfam" id="PF00005"/>
    </source>
</evidence>
<reference evidence="8" key="1">
    <citation type="submission" date="2020-11" db="EMBL/GenBank/DDBJ databases">
        <authorList>
            <person name="Tran Van P."/>
        </authorList>
    </citation>
    <scope>NUCLEOTIDE SEQUENCE</scope>
</reference>
<dbReference type="SUPFAM" id="SSF52540">
    <property type="entry name" value="P-loop containing nucleoside triphosphate hydrolases"/>
    <property type="match status" value="1"/>
</dbReference>
<dbReference type="GO" id="GO:0016887">
    <property type="term" value="F:ATP hydrolysis activity"/>
    <property type="evidence" value="ECO:0007669"/>
    <property type="project" value="InterPro"/>
</dbReference>
<name>A0A7R9K386_TIMGE</name>
<dbReference type="InterPro" id="IPR050352">
    <property type="entry name" value="ABCG_transporters"/>
</dbReference>
<evidence type="ECO:0000256" key="1">
    <source>
        <dbReference type="ARBA" id="ARBA00004141"/>
    </source>
</evidence>
<comment type="subcellular location">
    <subcellularLocation>
        <location evidence="1">Membrane</location>
        <topology evidence="1">Multi-pass membrane protein</topology>
    </subcellularLocation>
</comment>
<evidence type="ECO:0000256" key="2">
    <source>
        <dbReference type="ARBA" id="ARBA00005814"/>
    </source>
</evidence>
<gene>
    <name evidence="8" type="ORF">TGEB3V08_LOCUS7184</name>
</gene>
<evidence type="ECO:0000256" key="5">
    <source>
        <dbReference type="ARBA" id="ARBA00022989"/>
    </source>
</evidence>
<dbReference type="Pfam" id="PF00005">
    <property type="entry name" value="ABC_tran"/>
    <property type="match status" value="1"/>
</dbReference>
<dbReference type="GO" id="GO:0042626">
    <property type="term" value="F:ATPase-coupled transmembrane transporter activity"/>
    <property type="evidence" value="ECO:0007669"/>
    <property type="project" value="TreeGrafter"/>
</dbReference>
<dbReference type="PANTHER" id="PTHR48041">
    <property type="entry name" value="ABC TRANSPORTER G FAMILY MEMBER 28"/>
    <property type="match status" value="1"/>
</dbReference>
<keyword evidence="3" id="KW-0813">Transport</keyword>
<dbReference type="InterPro" id="IPR003439">
    <property type="entry name" value="ABC_transporter-like_ATP-bd"/>
</dbReference>
<protein>
    <recommendedName>
        <fullName evidence="7">ABC transporter domain-containing protein</fullName>
    </recommendedName>
</protein>
<feature type="domain" description="ABC transporter" evidence="7">
    <location>
        <begin position="54"/>
        <end position="87"/>
    </location>
</feature>
<dbReference type="EMBL" id="OE842156">
    <property type="protein sequence ID" value="CAD7598751.1"/>
    <property type="molecule type" value="Genomic_DNA"/>
</dbReference>
<dbReference type="GO" id="GO:0005886">
    <property type="term" value="C:plasma membrane"/>
    <property type="evidence" value="ECO:0007669"/>
    <property type="project" value="TreeGrafter"/>
</dbReference>
<evidence type="ECO:0000313" key="8">
    <source>
        <dbReference type="EMBL" id="CAD7598751.1"/>
    </source>
</evidence>
<keyword evidence="4" id="KW-0812">Transmembrane</keyword>
<dbReference type="GO" id="GO:0005524">
    <property type="term" value="F:ATP binding"/>
    <property type="evidence" value="ECO:0007669"/>
    <property type="project" value="InterPro"/>
</dbReference>
<dbReference type="AlphaFoldDB" id="A0A7R9K386"/>
<evidence type="ECO:0000256" key="6">
    <source>
        <dbReference type="ARBA" id="ARBA00023136"/>
    </source>
</evidence>
<sequence>MHRANTRVRKVTYSSPMASLVLTDSSQLTSDGFAKLPDQIMYPYAEPYEKKQILHGVSGKFQPRELTAIMGPSGAGKSTLLNILTGFQ</sequence>
<keyword evidence="5" id="KW-1133">Transmembrane helix</keyword>
<dbReference type="InterPro" id="IPR027417">
    <property type="entry name" value="P-loop_NTPase"/>
</dbReference>
<dbReference type="Gene3D" id="3.40.50.300">
    <property type="entry name" value="P-loop containing nucleotide triphosphate hydrolases"/>
    <property type="match status" value="1"/>
</dbReference>
<accession>A0A7R9K386</accession>
<keyword evidence="6" id="KW-0472">Membrane</keyword>
<organism evidence="8">
    <name type="scientific">Timema genevievae</name>
    <name type="common">Walking stick</name>
    <dbReference type="NCBI Taxonomy" id="629358"/>
    <lineage>
        <taxon>Eukaryota</taxon>
        <taxon>Metazoa</taxon>
        <taxon>Ecdysozoa</taxon>
        <taxon>Arthropoda</taxon>
        <taxon>Hexapoda</taxon>
        <taxon>Insecta</taxon>
        <taxon>Pterygota</taxon>
        <taxon>Neoptera</taxon>
        <taxon>Polyneoptera</taxon>
        <taxon>Phasmatodea</taxon>
        <taxon>Timematodea</taxon>
        <taxon>Timematoidea</taxon>
        <taxon>Timematidae</taxon>
        <taxon>Timema</taxon>
    </lineage>
</organism>
<comment type="similarity">
    <text evidence="2">Belongs to the ABC transporter superfamily. ABCG family. Eye pigment precursor importer (TC 3.A.1.204) subfamily.</text>
</comment>
<dbReference type="PANTHER" id="PTHR48041:SF32">
    <property type="entry name" value="PROTEIN WHITE-LIKE PROTEIN"/>
    <property type="match status" value="1"/>
</dbReference>
<evidence type="ECO:0000256" key="4">
    <source>
        <dbReference type="ARBA" id="ARBA00022692"/>
    </source>
</evidence>